<gene>
    <name evidence="11" type="ORF">CAMP_LOCUS7905</name>
</gene>
<keyword evidence="12" id="KW-1185">Reference proteome</keyword>
<dbReference type="EMBL" id="CANHGI010000003">
    <property type="protein sequence ID" value="CAI5445268.1"/>
    <property type="molecule type" value="Genomic_DNA"/>
</dbReference>
<dbReference type="Pfam" id="PF02275">
    <property type="entry name" value="CBAH"/>
    <property type="match status" value="1"/>
</dbReference>
<keyword evidence="7" id="KW-0865">Zymogen</keyword>
<dbReference type="GO" id="GO:0006629">
    <property type="term" value="P:lipid metabolic process"/>
    <property type="evidence" value="ECO:0007669"/>
    <property type="project" value="UniProtKB-KW"/>
</dbReference>
<comment type="similarity">
    <text evidence="3">Belongs to the acid ceramidase family.</text>
</comment>
<keyword evidence="6" id="KW-0443">Lipid metabolism</keyword>
<evidence type="ECO:0000256" key="4">
    <source>
        <dbReference type="ARBA" id="ARBA00022729"/>
    </source>
</evidence>
<evidence type="ECO:0000256" key="3">
    <source>
        <dbReference type="ARBA" id="ARBA00005730"/>
    </source>
</evidence>
<dbReference type="InterPro" id="IPR029132">
    <property type="entry name" value="CBAH/NAAA_C"/>
</dbReference>
<evidence type="ECO:0000256" key="6">
    <source>
        <dbReference type="ARBA" id="ARBA00023098"/>
    </source>
</evidence>
<evidence type="ECO:0000256" key="7">
    <source>
        <dbReference type="ARBA" id="ARBA00023145"/>
    </source>
</evidence>
<dbReference type="PANTHER" id="PTHR28583:SF4">
    <property type="entry name" value="N-ACYLETHANOLAMINE-HYDROLYZING ACID AMIDASE"/>
    <property type="match status" value="1"/>
</dbReference>
<keyword evidence="4" id="KW-0732">Signal</keyword>
<sequence>MICLLLLRRAKNIFRKSSSHLFGLSPQNCPIFFDPEIREELKGISEASNLPLGEIVGLNILYDIAAFDRKHIFGLGCTSIVAQNSDGVIYHGRNLDYDMTGLLKNITIFVDFKKNGQILYSGITFALYNGLLTGQKPGKFSVSLNARYSGAYIDNILMEFYTKFRRPVSFFIRETLENAENYEIAVDRLSKTHLISPSYIIVAGVNKNEGVVISRNRWKAADIYKLDTFGKKNQWYLVETNFDHWKGDHDPRRLTAISELKKIGSKNLNAASMMNVLSTAPVRNNMTVFSTVLSPANPDFFYISTVVR</sequence>
<dbReference type="GO" id="GO:0005764">
    <property type="term" value="C:lysosome"/>
    <property type="evidence" value="ECO:0007669"/>
    <property type="project" value="UniProtKB-SubCell"/>
</dbReference>
<feature type="domain" description="Choloylglycine hydrolase/NAAA C-terminal" evidence="10">
    <location>
        <begin position="77"/>
        <end position="247"/>
    </location>
</feature>
<evidence type="ECO:0000256" key="5">
    <source>
        <dbReference type="ARBA" id="ARBA00022801"/>
    </source>
</evidence>
<dbReference type="GO" id="GO:0016810">
    <property type="term" value="F:hydrolase activity, acting on carbon-nitrogen (but not peptide) bonds"/>
    <property type="evidence" value="ECO:0007669"/>
    <property type="project" value="TreeGrafter"/>
</dbReference>
<dbReference type="FunFam" id="3.60.60.10:FF:000006">
    <property type="entry name" value="N-acylethanolamine-hydrolyzing acid amidase"/>
    <property type="match status" value="1"/>
</dbReference>
<evidence type="ECO:0000313" key="11">
    <source>
        <dbReference type="EMBL" id="CAI5445268.1"/>
    </source>
</evidence>
<dbReference type="PANTHER" id="PTHR28583">
    <property type="entry name" value="ACID AMIDASE"/>
    <property type="match status" value="1"/>
</dbReference>
<reference evidence="11" key="1">
    <citation type="submission" date="2022-11" db="EMBL/GenBank/DDBJ databases">
        <authorList>
            <person name="Kikuchi T."/>
        </authorList>
    </citation>
    <scope>NUCLEOTIDE SEQUENCE</scope>
    <source>
        <strain evidence="11">PS1010</strain>
    </source>
</reference>
<keyword evidence="5" id="KW-0378">Hydrolase</keyword>
<dbReference type="OrthoDB" id="5273684at2759"/>
<evidence type="ECO:0000259" key="10">
    <source>
        <dbReference type="Pfam" id="PF02275"/>
    </source>
</evidence>
<keyword evidence="8" id="KW-0325">Glycoprotein</keyword>
<comment type="subcellular location">
    <subcellularLocation>
        <location evidence="1">Lysosome</location>
    </subcellularLocation>
</comment>
<accession>A0A9P1N0B8</accession>
<comment type="pathway">
    <text evidence="2">Lipid metabolism.</text>
</comment>
<evidence type="ECO:0000256" key="1">
    <source>
        <dbReference type="ARBA" id="ARBA00004371"/>
    </source>
</evidence>
<evidence type="ECO:0000313" key="12">
    <source>
        <dbReference type="Proteomes" id="UP001152747"/>
    </source>
</evidence>
<dbReference type="AlphaFoldDB" id="A0A9P1N0B8"/>
<dbReference type="CDD" id="cd01903">
    <property type="entry name" value="Ntn_AC_NAAA"/>
    <property type="match status" value="1"/>
</dbReference>
<dbReference type="Gene3D" id="3.60.60.10">
    <property type="entry name" value="Penicillin V Acylase, Chain A"/>
    <property type="match status" value="1"/>
</dbReference>
<keyword evidence="9" id="KW-0458">Lysosome</keyword>
<protein>
    <recommendedName>
        <fullName evidence="10">Choloylglycine hydrolase/NAAA C-terminal domain-containing protein</fullName>
    </recommendedName>
</protein>
<comment type="caution">
    <text evidence="11">The sequence shown here is derived from an EMBL/GenBank/DDBJ whole genome shotgun (WGS) entry which is preliminary data.</text>
</comment>
<dbReference type="Proteomes" id="UP001152747">
    <property type="component" value="Unassembled WGS sequence"/>
</dbReference>
<name>A0A9P1N0B8_9PELO</name>
<evidence type="ECO:0000256" key="9">
    <source>
        <dbReference type="ARBA" id="ARBA00023228"/>
    </source>
</evidence>
<organism evidence="11 12">
    <name type="scientific">Caenorhabditis angaria</name>
    <dbReference type="NCBI Taxonomy" id="860376"/>
    <lineage>
        <taxon>Eukaryota</taxon>
        <taxon>Metazoa</taxon>
        <taxon>Ecdysozoa</taxon>
        <taxon>Nematoda</taxon>
        <taxon>Chromadorea</taxon>
        <taxon>Rhabditida</taxon>
        <taxon>Rhabditina</taxon>
        <taxon>Rhabditomorpha</taxon>
        <taxon>Rhabditoidea</taxon>
        <taxon>Rhabditidae</taxon>
        <taxon>Peloderinae</taxon>
        <taxon>Caenorhabditis</taxon>
    </lineage>
</organism>
<evidence type="ECO:0000256" key="8">
    <source>
        <dbReference type="ARBA" id="ARBA00023180"/>
    </source>
</evidence>
<proteinExistence type="inferred from homology"/>
<evidence type="ECO:0000256" key="2">
    <source>
        <dbReference type="ARBA" id="ARBA00005189"/>
    </source>
</evidence>